<dbReference type="AlphaFoldDB" id="A0A9P3G2P3"/>
<accession>A0A9P3G2P3</accession>
<gene>
    <name evidence="3" type="ORF">PsYK624_040160</name>
</gene>
<evidence type="ECO:0000313" key="3">
    <source>
        <dbReference type="EMBL" id="GJE87933.1"/>
    </source>
</evidence>
<name>A0A9P3G2P3_9APHY</name>
<keyword evidence="4" id="KW-1185">Reference proteome</keyword>
<sequence>MPHAYIQLDPPSTPSSTDSSDSLNLLEHANGSHRVKYRGAGPLSPHDFILETGRQNVDVSLVLPHFRARNQPLDHRLSMLVANGGLDPIKVKVCRNFTTARSTRFHLEVYAASSADITVWLPSDFKGHIHRSAHSKRVRFSAGFTNRIMHNVQLTQSRRPSLVTAGAGPDEPYSDIYISHPEPGYAEDKWYGGVVEEDEVVVHTAGHVTFRMWDIDRGEPEVRAREACKRMFGFGWCAKRTPEVAIDWDFLIEDQ</sequence>
<dbReference type="Pfam" id="PF24016">
    <property type="entry name" value="DUF7330"/>
    <property type="match status" value="1"/>
</dbReference>
<dbReference type="InterPro" id="IPR055754">
    <property type="entry name" value="DUF7330"/>
</dbReference>
<organism evidence="3 4">
    <name type="scientific">Phanerochaete sordida</name>
    <dbReference type="NCBI Taxonomy" id="48140"/>
    <lineage>
        <taxon>Eukaryota</taxon>
        <taxon>Fungi</taxon>
        <taxon>Dikarya</taxon>
        <taxon>Basidiomycota</taxon>
        <taxon>Agaricomycotina</taxon>
        <taxon>Agaricomycetes</taxon>
        <taxon>Polyporales</taxon>
        <taxon>Phanerochaetaceae</taxon>
        <taxon>Phanerochaete</taxon>
    </lineage>
</organism>
<evidence type="ECO:0000256" key="1">
    <source>
        <dbReference type="SAM" id="MobiDB-lite"/>
    </source>
</evidence>
<proteinExistence type="predicted"/>
<comment type="caution">
    <text evidence="3">The sequence shown here is derived from an EMBL/GenBank/DDBJ whole genome shotgun (WGS) entry which is preliminary data.</text>
</comment>
<feature type="domain" description="DUF7330" evidence="2">
    <location>
        <begin position="52"/>
        <end position="156"/>
    </location>
</feature>
<protein>
    <recommendedName>
        <fullName evidence="2">DUF7330 domain-containing protein</fullName>
    </recommendedName>
</protein>
<dbReference type="EMBL" id="BPQB01000008">
    <property type="protein sequence ID" value="GJE87933.1"/>
    <property type="molecule type" value="Genomic_DNA"/>
</dbReference>
<evidence type="ECO:0000259" key="2">
    <source>
        <dbReference type="Pfam" id="PF24016"/>
    </source>
</evidence>
<evidence type="ECO:0000313" key="4">
    <source>
        <dbReference type="Proteomes" id="UP000703269"/>
    </source>
</evidence>
<feature type="region of interest" description="Disordered" evidence="1">
    <location>
        <begin position="1"/>
        <end position="21"/>
    </location>
</feature>
<dbReference type="Proteomes" id="UP000703269">
    <property type="component" value="Unassembled WGS sequence"/>
</dbReference>
<reference evidence="3 4" key="1">
    <citation type="submission" date="2021-08" db="EMBL/GenBank/DDBJ databases">
        <title>Draft Genome Sequence of Phanerochaete sordida strain YK-624.</title>
        <authorList>
            <person name="Mori T."/>
            <person name="Dohra H."/>
            <person name="Suzuki T."/>
            <person name="Kawagishi H."/>
            <person name="Hirai H."/>
        </authorList>
    </citation>
    <scope>NUCLEOTIDE SEQUENCE [LARGE SCALE GENOMIC DNA]</scope>
    <source>
        <strain evidence="3 4">YK-624</strain>
    </source>
</reference>
<dbReference type="OrthoDB" id="3177929at2759"/>